<dbReference type="InterPro" id="IPR013762">
    <property type="entry name" value="Integrase-like_cat_sf"/>
</dbReference>
<dbReference type="GO" id="GO:0003677">
    <property type="term" value="F:DNA binding"/>
    <property type="evidence" value="ECO:0007669"/>
    <property type="project" value="InterPro"/>
</dbReference>
<evidence type="ECO:0000259" key="2">
    <source>
        <dbReference type="PROSITE" id="PS51898"/>
    </source>
</evidence>
<dbReference type="InterPro" id="IPR002104">
    <property type="entry name" value="Integrase_catalytic"/>
</dbReference>
<dbReference type="RefSeq" id="WP_135623243.1">
    <property type="nucleotide sequence ID" value="NZ_RQGD01000022.1"/>
</dbReference>
<dbReference type="AlphaFoldDB" id="A0A4R9K6Q2"/>
<protein>
    <submittedName>
        <fullName evidence="3">Site-specific integrase</fullName>
    </submittedName>
</protein>
<reference evidence="3" key="1">
    <citation type="journal article" date="2019" name="PLoS Negl. Trop. Dis.">
        <title>Revisiting the worldwide diversity of Leptospira species in the environment.</title>
        <authorList>
            <person name="Vincent A.T."/>
            <person name="Schiettekatte O."/>
            <person name="Bourhy P."/>
            <person name="Veyrier F.J."/>
            <person name="Picardeau M."/>
        </authorList>
    </citation>
    <scope>NUCLEOTIDE SEQUENCE [LARGE SCALE GENOMIC DNA]</scope>
    <source>
        <strain evidence="3">201702476</strain>
    </source>
</reference>
<dbReference type="Pfam" id="PF00589">
    <property type="entry name" value="Phage_integrase"/>
    <property type="match status" value="1"/>
</dbReference>
<dbReference type="CDD" id="cd00397">
    <property type="entry name" value="DNA_BRE_C"/>
    <property type="match status" value="1"/>
</dbReference>
<comment type="caution">
    <text evidence="3">The sequence shown here is derived from an EMBL/GenBank/DDBJ whole genome shotgun (WGS) entry which is preliminary data.</text>
</comment>
<organism evidence="3 4">
    <name type="scientific">Leptospira ognonensis</name>
    <dbReference type="NCBI Taxonomy" id="2484945"/>
    <lineage>
        <taxon>Bacteria</taxon>
        <taxon>Pseudomonadati</taxon>
        <taxon>Spirochaetota</taxon>
        <taxon>Spirochaetia</taxon>
        <taxon>Leptospirales</taxon>
        <taxon>Leptospiraceae</taxon>
        <taxon>Leptospira</taxon>
    </lineage>
</organism>
<dbReference type="OrthoDB" id="336836at2"/>
<dbReference type="Proteomes" id="UP000297693">
    <property type="component" value="Unassembled WGS sequence"/>
</dbReference>
<dbReference type="GO" id="GO:0015074">
    <property type="term" value="P:DNA integration"/>
    <property type="evidence" value="ECO:0007669"/>
    <property type="project" value="InterPro"/>
</dbReference>
<evidence type="ECO:0000313" key="3">
    <source>
        <dbReference type="EMBL" id="TGL60318.1"/>
    </source>
</evidence>
<sequence>MLKEYKNLISFPSKTSELLVDLDLFSSPLFGNEELKKLLQYFRQKNFTHYLIVKFLLSTGVSIPDLLYFQIKCIDFESGMLTLTGGKRLNFRRIRLEREFLLEIYRHCSDQSMDSPLFGGRHGCSRNERSIQKILNAASQFLKKEINIPIIRESIAISFHERGASLSEIQTFLGHRSIKSTKQRITHCYRRIDEMMRHNFTNWKEKAA</sequence>
<feature type="domain" description="Tyr recombinase" evidence="2">
    <location>
        <begin position="24"/>
        <end position="199"/>
    </location>
</feature>
<dbReference type="Gene3D" id="1.10.443.10">
    <property type="entry name" value="Intergrase catalytic core"/>
    <property type="match status" value="1"/>
</dbReference>
<proteinExistence type="predicted"/>
<name>A0A4R9K6Q2_9LEPT</name>
<gene>
    <name evidence="3" type="ORF">EHQ58_07430</name>
</gene>
<evidence type="ECO:0000313" key="4">
    <source>
        <dbReference type="Proteomes" id="UP000297693"/>
    </source>
</evidence>
<dbReference type="GO" id="GO:0006310">
    <property type="term" value="P:DNA recombination"/>
    <property type="evidence" value="ECO:0007669"/>
    <property type="project" value="UniProtKB-KW"/>
</dbReference>
<keyword evidence="4" id="KW-1185">Reference proteome</keyword>
<dbReference type="SUPFAM" id="SSF56349">
    <property type="entry name" value="DNA breaking-rejoining enzymes"/>
    <property type="match status" value="1"/>
</dbReference>
<dbReference type="EMBL" id="RQGD01000022">
    <property type="protein sequence ID" value="TGL60318.1"/>
    <property type="molecule type" value="Genomic_DNA"/>
</dbReference>
<dbReference type="PROSITE" id="PS51898">
    <property type="entry name" value="TYR_RECOMBINASE"/>
    <property type="match status" value="1"/>
</dbReference>
<evidence type="ECO:0000256" key="1">
    <source>
        <dbReference type="ARBA" id="ARBA00023172"/>
    </source>
</evidence>
<accession>A0A4R9K6Q2</accession>
<keyword evidence="1" id="KW-0233">DNA recombination</keyword>
<dbReference type="InterPro" id="IPR011010">
    <property type="entry name" value="DNA_brk_join_enz"/>
</dbReference>